<organism evidence="2 3">
    <name type="scientific">Araneus ventricosus</name>
    <name type="common">Orbweaver spider</name>
    <name type="synonym">Epeira ventricosa</name>
    <dbReference type="NCBI Taxonomy" id="182803"/>
    <lineage>
        <taxon>Eukaryota</taxon>
        <taxon>Metazoa</taxon>
        <taxon>Ecdysozoa</taxon>
        <taxon>Arthropoda</taxon>
        <taxon>Chelicerata</taxon>
        <taxon>Arachnida</taxon>
        <taxon>Araneae</taxon>
        <taxon>Araneomorphae</taxon>
        <taxon>Entelegynae</taxon>
        <taxon>Araneoidea</taxon>
        <taxon>Araneidae</taxon>
        <taxon>Araneus</taxon>
    </lineage>
</organism>
<evidence type="ECO:0000313" key="3">
    <source>
        <dbReference type="Proteomes" id="UP000499080"/>
    </source>
</evidence>
<dbReference type="Proteomes" id="UP000499080">
    <property type="component" value="Unassembled WGS sequence"/>
</dbReference>
<dbReference type="InterPro" id="IPR001611">
    <property type="entry name" value="Leu-rich_rpt"/>
</dbReference>
<feature type="compositionally biased region" description="Polar residues" evidence="1">
    <location>
        <begin position="36"/>
        <end position="50"/>
    </location>
</feature>
<dbReference type="PANTHER" id="PTHR24114">
    <property type="entry name" value="LEUCINE RICH REPEAT FAMILY PROTEIN"/>
    <property type="match status" value="1"/>
</dbReference>
<sequence length="526" mass="60343">MSDEAESSEFVDTTTEGGDLESNITEETTTNDTKTGSATDTCETTTGSEYETTDGSSKSELSRSGEESGDEESIDLEWNEQNFLLPEDIFNLDSRQIRAEDPHWALSPVPELATIIIRAAKFIQGPGLPSFKENAETEQWRQILENLPLTIHFKYTLSVIEDGVYWMRQCIERWPASEIWKYGDSWKTMLIERVVQDEIENFNPEESEITELENFLKTFQDYDFRLQIQKLVRIEKKPFVVDLNLEDFDDFLDEFINKPEQHTCFLNFEEVLGSLINLKEFCFILTPSSLDPETHQLSVTDFNSLLRGMFRLQKLQKFRCSNGVATNLQLNILAKHFVRHKYLKELNMSYNFIDDDFCDAFGQLLISFCPLEVLILKYNRISDRGAISIASGLSANTRLRKLDISLNWIGNKGGSFLAEVITTNEYLEEFDISNNKLGHQAGLSFAKVLKVSKHLRSLNLSDNNLDNDTGKELLKAMEENSTILDLGIKFCNLSPPNEDDIYRAIVRNRVSTYATDEDDLLKRLKF</sequence>
<comment type="caution">
    <text evidence="2">The sequence shown here is derived from an EMBL/GenBank/DDBJ whole genome shotgun (WGS) entry which is preliminary data.</text>
</comment>
<feature type="region of interest" description="Disordered" evidence="1">
    <location>
        <begin position="1"/>
        <end position="73"/>
    </location>
</feature>
<feature type="compositionally biased region" description="Low complexity" evidence="1">
    <location>
        <begin position="25"/>
        <end position="35"/>
    </location>
</feature>
<dbReference type="InterPro" id="IPR052394">
    <property type="entry name" value="LRR-containing"/>
</dbReference>
<proteinExistence type="predicted"/>
<evidence type="ECO:0000313" key="2">
    <source>
        <dbReference type="EMBL" id="GBM74416.1"/>
    </source>
</evidence>
<dbReference type="AlphaFoldDB" id="A0A4Y2IBI3"/>
<dbReference type="SUPFAM" id="SSF52047">
    <property type="entry name" value="RNI-like"/>
    <property type="match status" value="1"/>
</dbReference>
<protein>
    <submittedName>
        <fullName evidence="2">Dynein regulatory complex subunit 5</fullName>
    </submittedName>
</protein>
<evidence type="ECO:0000256" key="1">
    <source>
        <dbReference type="SAM" id="MobiDB-lite"/>
    </source>
</evidence>
<dbReference type="InterPro" id="IPR032675">
    <property type="entry name" value="LRR_dom_sf"/>
</dbReference>
<dbReference type="SMART" id="SM00368">
    <property type="entry name" value="LRR_RI"/>
    <property type="match status" value="5"/>
</dbReference>
<name>A0A4Y2IBI3_ARAVE</name>
<dbReference type="Pfam" id="PF13516">
    <property type="entry name" value="LRR_6"/>
    <property type="match status" value="3"/>
</dbReference>
<reference evidence="2 3" key="1">
    <citation type="journal article" date="2019" name="Sci. Rep.">
        <title>Orb-weaving spider Araneus ventricosus genome elucidates the spidroin gene catalogue.</title>
        <authorList>
            <person name="Kono N."/>
            <person name="Nakamura H."/>
            <person name="Ohtoshi R."/>
            <person name="Moran D.A.P."/>
            <person name="Shinohara A."/>
            <person name="Yoshida Y."/>
            <person name="Fujiwara M."/>
            <person name="Mori M."/>
            <person name="Tomita M."/>
            <person name="Arakawa K."/>
        </authorList>
    </citation>
    <scope>NUCLEOTIDE SEQUENCE [LARGE SCALE GENOMIC DNA]</scope>
</reference>
<dbReference type="EMBL" id="BGPR01002495">
    <property type="protein sequence ID" value="GBM74416.1"/>
    <property type="molecule type" value="Genomic_DNA"/>
</dbReference>
<gene>
    <name evidence="2" type="primary">Tcte1_1</name>
    <name evidence="2" type="ORF">AVEN_184175_1</name>
</gene>
<dbReference type="PROSITE" id="PS51450">
    <property type="entry name" value="LRR"/>
    <property type="match status" value="1"/>
</dbReference>
<dbReference type="OrthoDB" id="6431547at2759"/>
<accession>A0A4Y2IBI3</accession>
<dbReference type="PANTHER" id="PTHR24114:SF31">
    <property type="entry name" value="NLR FAMILY MEMBER X1"/>
    <property type="match status" value="1"/>
</dbReference>
<dbReference type="Gene3D" id="3.80.10.10">
    <property type="entry name" value="Ribonuclease Inhibitor"/>
    <property type="match status" value="1"/>
</dbReference>
<keyword evidence="3" id="KW-1185">Reference proteome</keyword>